<evidence type="ECO:0000313" key="2">
    <source>
        <dbReference type="EMBL" id="KAL3530021.1"/>
    </source>
</evidence>
<dbReference type="AlphaFoldDB" id="A0ABD3AGD9"/>
<organism evidence="2 3">
    <name type="scientific">Cinchona calisaya</name>
    <dbReference type="NCBI Taxonomy" id="153742"/>
    <lineage>
        <taxon>Eukaryota</taxon>
        <taxon>Viridiplantae</taxon>
        <taxon>Streptophyta</taxon>
        <taxon>Embryophyta</taxon>
        <taxon>Tracheophyta</taxon>
        <taxon>Spermatophyta</taxon>
        <taxon>Magnoliopsida</taxon>
        <taxon>eudicotyledons</taxon>
        <taxon>Gunneridae</taxon>
        <taxon>Pentapetalae</taxon>
        <taxon>asterids</taxon>
        <taxon>lamiids</taxon>
        <taxon>Gentianales</taxon>
        <taxon>Rubiaceae</taxon>
        <taxon>Cinchonoideae</taxon>
        <taxon>Cinchoneae</taxon>
        <taxon>Cinchona</taxon>
    </lineage>
</organism>
<gene>
    <name evidence="2" type="ORF">ACH5RR_009343</name>
</gene>
<evidence type="ECO:0000256" key="1">
    <source>
        <dbReference type="SAM" id="MobiDB-lite"/>
    </source>
</evidence>
<proteinExistence type="predicted"/>
<accession>A0ABD3AGD9</accession>
<evidence type="ECO:0000313" key="3">
    <source>
        <dbReference type="Proteomes" id="UP001630127"/>
    </source>
</evidence>
<dbReference type="EMBL" id="JBJUIK010000004">
    <property type="protein sequence ID" value="KAL3530021.1"/>
    <property type="molecule type" value="Genomic_DNA"/>
</dbReference>
<protein>
    <submittedName>
        <fullName evidence="2">Uncharacterized protein</fullName>
    </submittedName>
</protein>
<feature type="compositionally biased region" description="Basic and acidic residues" evidence="1">
    <location>
        <begin position="1"/>
        <end position="21"/>
    </location>
</feature>
<name>A0ABD3AGD9_9GENT</name>
<comment type="caution">
    <text evidence="2">The sequence shown here is derived from an EMBL/GenBank/DDBJ whole genome shotgun (WGS) entry which is preliminary data.</text>
</comment>
<keyword evidence="3" id="KW-1185">Reference proteome</keyword>
<dbReference type="Proteomes" id="UP001630127">
    <property type="component" value="Unassembled WGS sequence"/>
</dbReference>
<sequence>MALTELKKTKVTEKSTREKAIDAVPLQSILPPHPANTASIPGDGVVQKRKDLGSSTLPNRKRAKSVEIHVFPSPKNKLENVTSVKHLPNLDIDSQVEKSTSSDFVSIIKSLGKSSKGVENIVFTDTRRVSRRHSDG</sequence>
<reference evidence="2 3" key="1">
    <citation type="submission" date="2024-11" db="EMBL/GenBank/DDBJ databases">
        <title>A near-complete genome assembly of Cinchona calisaya.</title>
        <authorList>
            <person name="Lian D.C."/>
            <person name="Zhao X.W."/>
            <person name="Wei L."/>
        </authorList>
    </citation>
    <scope>NUCLEOTIDE SEQUENCE [LARGE SCALE GENOMIC DNA]</scope>
    <source>
        <tissue evidence="2">Nenye</tissue>
    </source>
</reference>
<feature type="region of interest" description="Disordered" evidence="1">
    <location>
        <begin position="1"/>
        <end position="45"/>
    </location>
</feature>